<comment type="caution">
    <text evidence="1">The sequence shown here is derived from an EMBL/GenBank/DDBJ whole genome shotgun (WGS) entry which is preliminary data.</text>
</comment>
<proteinExistence type="predicted"/>
<organism evidence="1 2">
    <name type="scientific">Oceanobacillus profundus</name>
    <dbReference type="NCBI Taxonomy" id="372463"/>
    <lineage>
        <taxon>Bacteria</taxon>
        <taxon>Bacillati</taxon>
        <taxon>Bacillota</taxon>
        <taxon>Bacilli</taxon>
        <taxon>Bacillales</taxon>
        <taxon>Bacillaceae</taxon>
        <taxon>Oceanobacillus</taxon>
    </lineage>
</organism>
<evidence type="ECO:0000313" key="1">
    <source>
        <dbReference type="EMBL" id="RHW31920.1"/>
    </source>
</evidence>
<gene>
    <name evidence="1" type="ORF">D1B32_11825</name>
</gene>
<evidence type="ECO:0000313" key="2">
    <source>
        <dbReference type="Proteomes" id="UP000285456"/>
    </source>
</evidence>
<keyword evidence="2" id="KW-1185">Reference proteome</keyword>
<name>A0A417YGH3_9BACI</name>
<dbReference type="RefSeq" id="WP_118889478.1">
    <property type="nucleotide sequence ID" value="NZ_PHUT01000007.1"/>
</dbReference>
<accession>A0A417YGH3</accession>
<dbReference type="EMBL" id="QWEH01000007">
    <property type="protein sequence ID" value="RHW31920.1"/>
    <property type="molecule type" value="Genomic_DNA"/>
</dbReference>
<dbReference type="Proteomes" id="UP000285456">
    <property type="component" value="Unassembled WGS sequence"/>
</dbReference>
<dbReference type="AlphaFoldDB" id="A0A417YGH3"/>
<reference evidence="1 2" key="1">
    <citation type="journal article" date="2007" name="Int. J. Syst. Evol. Microbiol.">
        <title>Oceanobacillus profundus sp. nov., isolated from a deep-sea sediment core.</title>
        <authorList>
            <person name="Kim Y.G."/>
            <person name="Choi D.H."/>
            <person name="Hyun S."/>
            <person name="Cho B.C."/>
        </authorList>
    </citation>
    <scope>NUCLEOTIDE SEQUENCE [LARGE SCALE GENOMIC DNA]</scope>
    <source>
        <strain evidence="1 2">DSM 18246</strain>
    </source>
</reference>
<protein>
    <submittedName>
        <fullName evidence="1">Uncharacterized protein</fullName>
    </submittedName>
</protein>
<sequence length="153" mass="17761">MFQLENSLADEKRIINFLSQIGINLMEEETVDKKEDLYTIYDVVNHPVINETFIGKNTGFEFKKVVVDDKVHYMTLDGSPIKLTEDLMNDVFKKKETDIMVSYEDAHNAFLKGKKIALDYEDRSFTFDPTKLRTTDFVVPFDSALTGVWYILN</sequence>